<evidence type="ECO:0000313" key="1">
    <source>
        <dbReference type="EMBL" id="TGA99025.1"/>
    </source>
</evidence>
<name>A0A4Z0GS42_9BACL</name>
<evidence type="ECO:0000313" key="2">
    <source>
        <dbReference type="Proteomes" id="UP000298347"/>
    </source>
</evidence>
<dbReference type="Proteomes" id="UP000298347">
    <property type="component" value="Unassembled WGS sequence"/>
</dbReference>
<comment type="caution">
    <text evidence="1">The sequence shown here is derived from an EMBL/GenBank/DDBJ whole genome shotgun (WGS) entry which is preliminary data.</text>
</comment>
<reference evidence="1 2" key="1">
    <citation type="journal article" date="2015" name="Int. J. Syst. Evol. Microbiol.">
        <title>Sporolactobacillus shoreae sp. nov. and Sporolactobacillus spathodeae sp. nov., two spore-forming lactic acid bacteria isolated from tree barks in Thailand.</title>
        <authorList>
            <person name="Thamacharoensuk T."/>
            <person name="Kitahara M."/>
            <person name="Ohkuma M."/>
            <person name="Thongchul N."/>
            <person name="Tanasupawat S."/>
        </authorList>
    </citation>
    <scope>NUCLEOTIDE SEQUENCE [LARGE SCALE GENOMIC DNA]</scope>
    <source>
        <strain evidence="1 2">BK92</strain>
    </source>
</reference>
<protein>
    <submittedName>
        <fullName evidence="1">Uncharacterized protein</fullName>
    </submittedName>
</protein>
<organism evidence="1 2">
    <name type="scientific">Sporolactobacillus shoreae</name>
    <dbReference type="NCBI Taxonomy" id="1465501"/>
    <lineage>
        <taxon>Bacteria</taxon>
        <taxon>Bacillati</taxon>
        <taxon>Bacillota</taxon>
        <taxon>Bacilli</taxon>
        <taxon>Bacillales</taxon>
        <taxon>Sporolactobacillaceae</taxon>
        <taxon>Sporolactobacillus</taxon>
    </lineage>
</organism>
<proteinExistence type="predicted"/>
<dbReference type="EMBL" id="SRJD01000005">
    <property type="protein sequence ID" value="TGA99025.1"/>
    <property type="molecule type" value="Genomic_DNA"/>
</dbReference>
<sequence length="115" mass="13429">MKNVKIRLSDIQSMVSEEILWKYNSDEAFILETERIEINSVCKDSEGDIHVSASVVQCFKDLLGLKFKVHGESFISLFDSEYFSLLNEESLMNEMYERWAETNQFKIHVLLTNLV</sequence>
<gene>
    <name evidence="1" type="ORF">E4665_06820</name>
</gene>
<dbReference type="RefSeq" id="WP_135348045.1">
    <property type="nucleotide sequence ID" value="NZ_SRJD01000005.1"/>
</dbReference>
<accession>A0A4Z0GS42</accession>
<dbReference type="AlphaFoldDB" id="A0A4Z0GS42"/>
<keyword evidence="2" id="KW-1185">Reference proteome</keyword>